<dbReference type="AlphaFoldDB" id="A0A0J7JYX2"/>
<dbReference type="GO" id="GO:0061630">
    <property type="term" value="F:ubiquitin protein ligase activity"/>
    <property type="evidence" value="ECO:0007669"/>
    <property type="project" value="TreeGrafter"/>
</dbReference>
<dbReference type="FunFam" id="1.10.1170.10:FF:000002">
    <property type="entry name" value="Baculoviral IAP repeat containing 7"/>
    <property type="match status" value="1"/>
</dbReference>
<evidence type="ECO:0000313" key="7">
    <source>
        <dbReference type="EMBL" id="KMQ83398.1"/>
    </source>
</evidence>
<keyword evidence="2" id="KW-0479">Metal-binding</keyword>
<dbReference type="STRING" id="67767.A0A0J7JYX2"/>
<dbReference type="SMART" id="SM00184">
    <property type="entry name" value="RING"/>
    <property type="match status" value="1"/>
</dbReference>
<dbReference type="InterPro" id="IPR050784">
    <property type="entry name" value="IAP"/>
</dbReference>
<evidence type="ECO:0000256" key="5">
    <source>
        <dbReference type="PROSITE-ProRule" id="PRU00175"/>
    </source>
</evidence>
<dbReference type="GO" id="GO:0043066">
    <property type="term" value="P:negative regulation of apoptotic process"/>
    <property type="evidence" value="ECO:0007669"/>
    <property type="project" value="TreeGrafter"/>
</dbReference>
<dbReference type="SUPFAM" id="SSF57924">
    <property type="entry name" value="Inhibitor of apoptosis (IAP) repeat"/>
    <property type="match status" value="2"/>
</dbReference>
<dbReference type="InterPro" id="IPR013083">
    <property type="entry name" value="Znf_RING/FYVE/PHD"/>
</dbReference>
<dbReference type="Gene3D" id="3.30.40.10">
    <property type="entry name" value="Zinc/RING finger domain, C3HC4 (zinc finger)"/>
    <property type="match status" value="1"/>
</dbReference>
<evidence type="ECO:0000256" key="4">
    <source>
        <dbReference type="ARBA" id="ARBA00022833"/>
    </source>
</evidence>
<dbReference type="GO" id="GO:0031398">
    <property type="term" value="P:positive regulation of protein ubiquitination"/>
    <property type="evidence" value="ECO:0007669"/>
    <property type="project" value="TreeGrafter"/>
</dbReference>
<protein>
    <submittedName>
        <fullName evidence="7">Inhibitor of apoptosis</fullName>
    </submittedName>
</protein>
<reference evidence="7 8" key="1">
    <citation type="submission" date="2015-04" db="EMBL/GenBank/DDBJ databases">
        <title>Lasius niger genome sequencing.</title>
        <authorList>
            <person name="Konorov E.A."/>
            <person name="Nikitin M.A."/>
            <person name="Kirill M.V."/>
            <person name="Chang P."/>
        </authorList>
    </citation>
    <scope>NUCLEOTIDE SEQUENCE [LARGE SCALE GENOMIC DNA]</scope>
    <source>
        <tissue evidence="7">Whole</tissue>
    </source>
</reference>
<keyword evidence="4" id="KW-0862">Zinc</keyword>
<dbReference type="CDD" id="cd00022">
    <property type="entry name" value="BIR"/>
    <property type="match status" value="2"/>
</dbReference>
<dbReference type="GO" id="GO:0005737">
    <property type="term" value="C:cytoplasm"/>
    <property type="evidence" value="ECO:0007669"/>
    <property type="project" value="TreeGrafter"/>
</dbReference>
<dbReference type="Gene3D" id="1.10.1170.10">
    <property type="entry name" value="Inhibitor Of Apoptosis Protein (2mihbC-IAP-1), Chain A"/>
    <property type="match status" value="2"/>
</dbReference>
<feature type="domain" description="RING-type" evidence="6">
    <location>
        <begin position="203"/>
        <end position="238"/>
    </location>
</feature>
<evidence type="ECO:0000256" key="1">
    <source>
        <dbReference type="ARBA" id="ARBA00006672"/>
    </source>
</evidence>
<dbReference type="GO" id="GO:0008270">
    <property type="term" value="F:zinc ion binding"/>
    <property type="evidence" value="ECO:0007669"/>
    <property type="project" value="UniProtKB-KW"/>
</dbReference>
<comment type="similarity">
    <text evidence="1">Belongs to the IAP family.</text>
</comment>
<name>A0A0J7JYX2_LASNI</name>
<comment type="caution">
    <text evidence="7">The sequence shown here is derived from an EMBL/GenBank/DDBJ whole genome shotgun (WGS) entry which is preliminary data.</text>
</comment>
<dbReference type="Pfam" id="PF13920">
    <property type="entry name" value="zf-C3HC4_3"/>
    <property type="match status" value="1"/>
</dbReference>
<evidence type="ECO:0000256" key="3">
    <source>
        <dbReference type="ARBA" id="ARBA00022771"/>
    </source>
</evidence>
<dbReference type="PaxDb" id="67767-A0A0J7JYX2"/>
<dbReference type="EMBL" id="LBMM01019978">
    <property type="protein sequence ID" value="KMQ83398.1"/>
    <property type="molecule type" value="Genomic_DNA"/>
</dbReference>
<dbReference type="Proteomes" id="UP000036403">
    <property type="component" value="Unassembled WGS sequence"/>
</dbReference>
<dbReference type="InterPro" id="IPR001370">
    <property type="entry name" value="BIR_rpt"/>
</dbReference>
<keyword evidence="8" id="KW-1185">Reference proteome</keyword>
<accession>A0A0J7JYX2</accession>
<keyword evidence="3 5" id="KW-0863">Zinc-finger</keyword>
<dbReference type="PANTHER" id="PTHR10044:SF174">
    <property type="entry name" value="DEATH-ASSOCIATED INHIBITOR OF APOPTOSIS 1"/>
    <property type="match status" value="1"/>
</dbReference>
<dbReference type="SMART" id="SM00238">
    <property type="entry name" value="BIR"/>
    <property type="match status" value="2"/>
</dbReference>
<evidence type="ECO:0000259" key="6">
    <source>
        <dbReference type="PROSITE" id="PS50089"/>
    </source>
</evidence>
<dbReference type="GO" id="GO:0005634">
    <property type="term" value="C:nucleus"/>
    <property type="evidence" value="ECO:0007669"/>
    <property type="project" value="TreeGrafter"/>
</dbReference>
<dbReference type="GO" id="GO:0051726">
    <property type="term" value="P:regulation of cell cycle"/>
    <property type="evidence" value="ECO:0007669"/>
    <property type="project" value="TreeGrafter"/>
</dbReference>
<dbReference type="OrthoDB" id="5855668at2759"/>
<evidence type="ECO:0000256" key="2">
    <source>
        <dbReference type="ARBA" id="ARBA00022723"/>
    </source>
</evidence>
<proteinExistence type="inferred from homology"/>
<dbReference type="Pfam" id="PF00653">
    <property type="entry name" value="BIR"/>
    <property type="match status" value="2"/>
</dbReference>
<dbReference type="GO" id="GO:0043027">
    <property type="term" value="F:cysteine-type endopeptidase inhibitor activity involved in apoptotic process"/>
    <property type="evidence" value="ECO:0007669"/>
    <property type="project" value="TreeGrafter"/>
</dbReference>
<dbReference type="PROSITE" id="PS50089">
    <property type="entry name" value="ZF_RING_2"/>
    <property type="match status" value="1"/>
</dbReference>
<sequence>MDKNMLAQSGMYYTGVEDKCKCHFCGVEISRWEILDCPIDEHKRFSPNCSLLRRRHTDNVPLDNESLNRTLPPISYDVCGSMAPHTFYPSYSEYAIVSKRLRTYGDWPKYTKQKPIELSAAGFFYTGVGDHVKCFSCRGTLKDWNDTDQPWEKHALWLNNCNFVKVMKGEVYIESIKLKYKKKQEEIQEQQQEPVLPGDGRLCKICYLEDYNTIFIPCGHILACENCATSVTKCPICRKEFSNVVRAYFP</sequence>
<dbReference type="InterPro" id="IPR001841">
    <property type="entry name" value="Znf_RING"/>
</dbReference>
<dbReference type="PROSITE" id="PS50143">
    <property type="entry name" value="BIR_REPEAT_2"/>
    <property type="match status" value="2"/>
</dbReference>
<evidence type="ECO:0000313" key="8">
    <source>
        <dbReference type="Proteomes" id="UP000036403"/>
    </source>
</evidence>
<organism evidence="7 8">
    <name type="scientific">Lasius niger</name>
    <name type="common">Black garden ant</name>
    <dbReference type="NCBI Taxonomy" id="67767"/>
    <lineage>
        <taxon>Eukaryota</taxon>
        <taxon>Metazoa</taxon>
        <taxon>Ecdysozoa</taxon>
        <taxon>Arthropoda</taxon>
        <taxon>Hexapoda</taxon>
        <taxon>Insecta</taxon>
        <taxon>Pterygota</taxon>
        <taxon>Neoptera</taxon>
        <taxon>Endopterygota</taxon>
        <taxon>Hymenoptera</taxon>
        <taxon>Apocrita</taxon>
        <taxon>Aculeata</taxon>
        <taxon>Formicoidea</taxon>
        <taxon>Formicidae</taxon>
        <taxon>Formicinae</taxon>
        <taxon>Lasius</taxon>
        <taxon>Lasius</taxon>
    </lineage>
</organism>
<dbReference type="GO" id="GO:0090263">
    <property type="term" value="P:positive regulation of canonical Wnt signaling pathway"/>
    <property type="evidence" value="ECO:0007669"/>
    <property type="project" value="TreeGrafter"/>
</dbReference>
<dbReference type="PANTHER" id="PTHR10044">
    <property type="entry name" value="INHIBITOR OF APOPTOSIS"/>
    <property type="match status" value="1"/>
</dbReference>
<gene>
    <name evidence="7" type="ORF">RF55_20143</name>
</gene>